<dbReference type="PANTHER" id="PTHR30349">
    <property type="entry name" value="PHAGE INTEGRASE-RELATED"/>
    <property type="match status" value="1"/>
</dbReference>
<dbReference type="AlphaFoldDB" id="A0A4S4BVU3"/>
<sequence>METSKELVKSWYEEELAIFQTDMDNKDYSPFTIDNYLRDVIMFLEFVTRNQQTKKDLDHVNKMQITLYMNMLKSKRGNRATTRNRRLTSVRSFYRCLLSYELVSRNPAAELDSAKERTGALPIYLEKDELKMFFCQIEHVSQSRHVIRNKVMLGLMAFAGLRVTEIHHLNCSYINTEKKGIMVVGKGNKTRYLPLPQVLFNQLIDYIEHERELPMKGHEDAVFISRKGKRISRRRIQEITERIRENLETQSEFDTYKTKRISSHKLRHSFATHLVQGGTDIRTVQELLGHTNLNTTQKYTHVSDKQKERAMEMEIGEYFQ</sequence>
<keyword evidence="7" id="KW-0233">DNA recombination</keyword>
<protein>
    <submittedName>
        <fullName evidence="9">Uncharacterized protein</fullName>
    </submittedName>
</protein>
<dbReference type="InterPro" id="IPR002104">
    <property type="entry name" value="Integrase_catalytic"/>
</dbReference>
<evidence type="ECO:0000256" key="2">
    <source>
        <dbReference type="ARBA" id="ARBA00022490"/>
    </source>
</evidence>
<keyword evidence="10" id="KW-1185">Reference proteome</keyword>
<dbReference type="InterPro" id="IPR013762">
    <property type="entry name" value="Integrase-like_cat_sf"/>
</dbReference>
<evidence type="ECO:0000256" key="4">
    <source>
        <dbReference type="ARBA" id="ARBA00022829"/>
    </source>
</evidence>
<evidence type="ECO:0000256" key="5">
    <source>
        <dbReference type="ARBA" id="ARBA00022908"/>
    </source>
</evidence>
<dbReference type="PANTHER" id="PTHR30349:SF77">
    <property type="entry name" value="TYROSINE RECOMBINASE XERC"/>
    <property type="match status" value="1"/>
</dbReference>
<dbReference type="Proteomes" id="UP000310334">
    <property type="component" value="Unassembled WGS sequence"/>
</dbReference>
<dbReference type="Gene3D" id="1.10.443.10">
    <property type="entry name" value="Intergrase catalytic core"/>
    <property type="match status" value="1"/>
</dbReference>
<dbReference type="InterPro" id="IPR044068">
    <property type="entry name" value="CB"/>
</dbReference>
<dbReference type="InterPro" id="IPR011010">
    <property type="entry name" value="DNA_brk_join_enz"/>
</dbReference>
<keyword evidence="8" id="KW-0131">Cell cycle</keyword>
<dbReference type="PROSITE" id="PS51900">
    <property type="entry name" value="CB"/>
    <property type="match status" value="1"/>
</dbReference>
<organism evidence="9 10">
    <name type="scientific">Metabacillus sediminilitoris</name>
    <dbReference type="NCBI Taxonomy" id="2567941"/>
    <lineage>
        <taxon>Bacteria</taxon>
        <taxon>Bacillati</taxon>
        <taxon>Bacillota</taxon>
        <taxon>Bacilli</taxon>
        <taxon>Bacillales</taxon>
        <taxon>Bacillaceae</taxon>
        <taxon>Metabacillus</taxon>
    </lineage>
</organism>
<gene>
    <name evidence="9" type="ORF">E6W99_12850</name>
</gene>
<dbReference type="PROSITE" id="PS51898">
    <property type="entry name" value="TYR_RECOMBINASE"/>
    <property type="match status" value="1"/>
</dbReference>
<keyword evidence="3" id="KW-0132">Cell division</keyword>
<name>A0A4S4BVU3_9BACI</name>
<dbReference type="GO" id="GO:0006310">
    <property type="term" value="P:DNA recombination"/>
    <property type="evidence" value="ECO:0007669"/>
    <property type="project" value="UniProtKB-KW"/>
</dbReference>
<dbReference type="InterPro" id="IPR004107">
    <property type="entry name" value="Integrase_SAM-like_N"/>
</dbReference>
<evidence type="ECO:0000256" key="8">
    <source>
        <dbReference type="ARBA" id="ARBA00023306"/>
    </source>
</evidence>
<keyword evidence="2" id="KW-0963">Cytoplasm</keyword>
<dbReference type="RefSeq" id="WP_136354456.1">
    <property type="nucleotide sequence ID" value="NZ_CP046266.1"/>
</dbReference>
<dbReference type="GO" id="GO:0007059">
    <property type="term" value="P:chromosome segregation"/>
    <property type="evidence" value="ECO:0007669"/>
    <property type="project" value="UniProtKB-KW"/>
</dbReference>
<proteinExistence type="predicted"/>
<keyword evidence="5" id="KW-0229">DNA integration</keyword>
<dbReference type="InterPro" id="IPR050090">
    <property type="entry name" value="Tyrosine_recombinase_XerCD"/>
</dbReference>
<dbReference type="InterPro" id="IPR010998">
    <property type="entry name" value="Integrase_recombinase_N"/>
</dbReference>
<dbReference type="OrthoDB" id="9801717at2"/>
<evidence type="ECO:0000313" key="9">
    <source>
        <dbReference type="EMBL" id="THF79237.1"/>
    </source>
</evidence>
<evidence type="ECO:0000256" key="1">
    <source>
        <dbReference type="ARBA" id="ARBA00004496"/>
    </source>
</evidence>
<reference evidence="9 10" key="1">
    <citation type="submission" date="2019-04" db="EMBL/GenBank/DDBJ databases">
        <title>Bacillus sediminilitoris sp. nov., isolated from a tidal flat sediment on the East China Sea.</title>
        <authorList>
            <person name="Wei Y."/>
            <person name="Mao H."/>
            <person name="Fang J."/>
        </authorList>
    </citation>
    <scope>NUCLEOTIDE SEQUENCE [LARGE SCALE GENOMIC DNA]</scope>
    <source>
        <strain evidence="9 10">DSL-17</strain>
    </source>
</reference>
<dbReference type="SUPFAM" id="SSF56349">
    <property type="entry name" value="DNA breaking-rejoining enzymes"/>
    <property type="match status" value="1"/>
</dbReference>
<evidence type="ECO:0000313" key="10">
    <source>
        <dbReference type="Proteomes" id="UP000310334"/>
    </source>
</evidence>
<keyword evidence="6" id="KW-0238">DNA-binding</keyword>
<dbReference type="EMBL" id="SSNT01000009">
    <property type="protein sequence ID" value="THF79237.1"/>
    <property type="molecule type" value="Genomic_DNA"/>
</dbReference>
<dbReference type="Pfam" id="PF02899">
    <property type="entry name" value="Phage_int_SAM_1"/>
    <property type="match status" value="1"/>
</dbReference>
<dbReference type="GO" id="GO:0003677">
    <property type="term" value="F:DNA binding"/>
    <property type="evidence" value="ECO:0007669"/>
    <property type="project" value="UniProtKB-UniRule"/>
</dbReference>
<comment type="caution">
    <text evidence="9">The sequence shown here is derived from an EMBL/GenBank/DDBJ whole genome shotgun (WGS) entry which is preliminary data.</text>
</comment>
<dbReference type="Gene3D" id="1.10.150.130">
    <property type="match status" value="1"/>
</dbReference>
<evidence type="ECO:0000256" key="7">
    <source>
        <dbReference type="ARBA" id="ARBA00023172"/>
    </source>
</evidence>
<accession>A0A4S4BVU3</accession>
<dbReference type="GO" id="GO:0005737">
    <property type="term" value="C:cytoplasm"/>
    <property type="evidence" value="ECO:0007669"/>
    <property type="project" value="UniProtKB-SubCell"/>
</dbReference>
<comment type="subcellular location">
    <subcellularLocation>
        <location evidence="1">Cytoplasm</location>
    </subcellularLocation>
</comment>
<dbReference type="GO" id="GO:0051301">
    <property type="term" value="P:cell division"/>
    <property type="evidence" value="ECO:0007669"/>
    <property type="project" value="UniProtKB-KW"/>
</dbReference>
<dbReference type="GO" id="GO:0015074">
    <property type="term" value="P:DNA integration"/>
    <property type="evidence" value="ECO:0007669"/>
    <property type="project" value="UniProtKB-KW"/>
</dbReference>
<keyword evidence="4" id="KW-0159">Chromosome partition</keyword>
<evidence type="ECO:0000256" key="3">
    <source>
        <dbReference type="ARBA" id="ARBA00022618"/>
    </source>
</evidence>
<dbReference type="Pfam" id="PF00589">
    <property type="entry name" value="Phage_integrase"/>
    <property type="match status" value="1"/>
</dbReference>
<evidence type="ECO:0000256" key="6">
    <source>
        <dbReference type="ARBA" id="ARBA00023125"/>
    </source>
</evidence>